<protein>
    <submittedName>
        <fullName evidence="2">Uncharacterized protein</fullName>
    </submittedName>
</protein>
<evidence type="ECO:0000256" key="1">
    <source>
        <dbReference type="SAM" id="MobiDB-lite"/>
    </source>
</evidence>
<keyword evidence="3" id="KW-1185">Reference proteome</keyword>
<gene>
    <name evidence="2" type="ORF">GIS00_14845</name>
</gene>
<reference evidence="2 3" key="1">
    <citation type="submission" date="2019-11" db="EMBL/GenBank/DDBJ databases">
        <authorList>
            <person name="Jiang L.-Q."/>
        </authorList>
    </citation>
    <scope>NUCLEOTIDE SEQUENCE [LARGE SCALE GENOMIC DNA]</scope>
    <source>
        <strain evidence="2 3">YIM 132087</strain>
    </source>
</reference>
<evidence type="ECO:0000313" key="2">
    <source>
        <dbReference type="EMBL" id="MTD15218.1"/>
    </source>
</evidence>
<name>A0A7K1FM76_9ACTN</name>
<dbReference type="EMBL" id="WLYK01000005">
    <property type="protein sequence ID" value="MTD15218.1"/>
    <property type="molecule type" value="Genomic_DNA"/>
</dbReference>
<feature type="compositionally biased region" description="Polar residues" evidence="1">
    <location>
        <begin position="1"/>
        <end position="13"/>
    </location>
</feature>
<dbReference type="Proteomes" id="UP000460221">
    <property type="component" value="Unassembled WGS sequence"/>
</dbReference>
<dbReference type="AlphaFoldDB" id="A0A7K1FM76"/>
<accession>A0A7K1FM76</accession>
<evidence type="ECO:0000313" key="3">
    <source>
        <dbReference type="Proteomes" id="UP000460221"/>
    </source>
</evidence>
<comment type="caution">
    <text evidence="2">The sequence shown here is derived from an EMBL/GenBank/DDBJ whole genome shotgun (WGS) entry which is preliminary data.</text>
</comment>
<organism evidence="2 3">
    <name type="scientific">Nakamurella alba</name>
    <dbReference type="NCBI Taxonomy" id="2665158"/>
    <lineage>
        <taxon>Bacteria</taxon>
        <taxon>Bacillati</taxon>
        <taxon>Actinomycetota</taxon>
        <taxon>Actinomycetes</taxon>
        <taxon>Nakamurellales</taxon>
        <taxon>Nakamurellaceae</taxon>
        <taxon>Nakamurella</taxon>
    </lineage>
</organism>
<proteinExistence type="predicted"/>
<feature type="region of interest" description="Disordered" evidence="1">
    <location>
        <begin position="1"/>
        <end position="52"/>
    </location>
</feature>
<dbReference type="RefSeq" id="WP_154769170.1">
    <property type="nucleotide sequence ID" value="NZ_WLYK01000005.1"/>
</dbReference>
<sequence>MQSRQQPVGTESSVVEADRAPQHVNPYTPDSGFPPVLDESLEMDLSEPLRAG</sequence>